<feature type="region of interest" description="Disordered" evidence="1">
    <location>
        <begin position="39"/>
        <end position="70"/>
    </location>
</feature>
<dbReference type="EnsemblPlants" id="OPUNC04G10530.1">
    <property type="protein sequence ID" value="OPUNC04G10530.1"/>
    <property type="gene ID" value="OPUNC04G10530"/>
</dbReference>
<evidence type="ECO:0000313" key="3">
    <source>
        <dbReference type="Proteomes" id="UP000026962"/>
    </source>
</evidence>
<dbReference type="HOGENOM" id="CLU_2762208_0_0_1"/>
<keyword evidence="3" id="KW-1185">Reference proteome</keyword>
<dbReference type="Gene3D" id="3.40.50.1100">
    <property type="match status" value="1"/>
</dbReference>
<dbReference type="InterPro" id="IPR036052">
    <property type="entry name" value="TrpB-like_PALP_sf"/>
</dbReference>
<reference evidence="2" key="2">
    <citation type="submission" date="2018-05" db="EMBL/GenBank/DDBJ databases">
        <title>OpunRS2 (Oryza punctata Reference Sequence Version 2).</title>
        <authorList>
            <person name="Zhang J."/>
            <person name="Kudrna D."/>
            <person name="Lee S."/>
            <person name="Talag J."/>
            <person name="Welchert J."/>
            <person name="Wing R.A."/>
        </authorList>
    </citation>
    <scope>NUCLEOTIDE SEQUENCE [LARGE SCALE GENOMIC DNA]</scope>
</reference>
<protein>
    <submittedName>
        <fullName evidence="2">Uncharacterized protein</fullName>
    </submittedName>
</protein>
<dbReference type="SUPFAM" id="SSF53686">
    <property type="entry name" value="Tryptophan synthase beta subunit-like PLP-dependent enzymes"/>
    <property type="match status" value="1"/>
</dbReference>
<sequence>MYKITNSVLIEPTGGNTGIGLPASAKGYKLIMSMPAGVGEHGEEGRAHGVQRRRSPPGRATPWCSASLNY</sequence>
<dbReference type="AlphaFoldDB" id="A0A0E0KQJ9"/>
<organism evidence="2">
    <name type="scientific">Oryza punctata</name>
    <name type="common">Red rice</name>
    <dbReference type="NCBI Taxonomy" id="4537"/>
    <lineage>
        <taxon>Eukaryota</taxon>
        <taxon>Viridiplantae</taxon>
        <taxon>Streptophyta</taxon>
        <taxon>Embryophyta</taxon>
        <taxon>Tracheophyta</taxon>
        <taxon>Spermatophyta</taxon>
        <taxon>Magnoliopsida</taxon>
        <taxon>Liliopsida</taxon>
        <taxon>Poales</taxon>
        <taxon>Poaceae</taxon>
        <taxon>BOP clade</taxon>
        <taxon>Oryzoideae</taxon>
        <taxon>Oryzeae</taxon>
        <taxon>Oryzinae</taxon>
        <taxon>Oryza</taxon>
    </lineage>
</organism>
<proteinExistence type="predicted"/>
<dbReference type="Proteomes" id="UP000026962">
    <property type="component" value="Chromosome 4"/>
</dbReference>
<dbReference type="Gramene" id="OPUNC04G10530.1">
    <property type="protein sequence ID" value="OPUNC04G10530.1"/>
    <property type="gene ID" value="OPUNC04G10530"/>
</dbReference>
<reference evidence="2" key="1">
    <citation type="submission" date="2015-04" db="UniProtKB">
        <authorList>
            <consortium name="EnsemblPlants"/>
        </authorList>
    </citation>
    <scope>IDENTIFICATION</scope>
</reference>
<accession>A0A0E0KQJ9</accession>
<evidence type="ECO:0000313" key="2">
    <source>
        <dbReference type="EnsemblPlants" id="OPUNC04G10530.1"/>
    </source>
</evidence>
<evidence type="ECO:0000256" key="1">
    <source>
        <dbReference type="SAM" id="MobiDB-lite"/>
    </source>
</evidence>
<name>A0A0E0KQJ9_ORYPU</name>